<sequence length="121" mass="13584">MSRLAEFRAAEKALQEQLKQLESLKNDAGLKKEIEFEEKLQGLMKHYGKGLKDIIAILDPNPVKSGLQTSTAPKTRRARVVKVYQNPHTGELIETKGGNHRGLKAWKEQYGAATVDSWLRG</sequence>
<protein>
    <submittedName>
        <fullName evidence="3">Transcriptional regulator</fullName>
    </submittedName>
</protein>
<dbReference type="OrthoDB" id="6367018at2"/>
<evidence type="ECO:0000313" key="3">
    <source>
        <dbReference type="EMBL" id="RON85561.1"/>
    </source>
</evidence>
<dbReference type="Proteomes" id="UP000285378">
    <property type="component" value="Unassembled WGS sequence"/>
</dbReference>
<dbReference type="EMBL" id="MOBX01000003">
    <property type="protein sequence ID" value="RON85561.1"/>
    <property type="molecule type" value="Genomic_DNA"/>
</dbReference>
<feature type="domain" description="MvaT DNA-binding" evidence="2">
    <location>
        <begin position="82"/>
        <end position="118"/>
    </location>
</feature>
<evidence type="ECO:0000259" key="2">
    <source>
        <dbReference type="Pfam" id="PF22055"/>
    </source>
</evidence>
<dbReference type="Pfam" id="PF22055">
    <property type="entry name" value="MvaT_DBD"/>
    <property type="match status" value="1"/>
</dbReference>
<evidence type="ECO:0000256" key="1">
    <source>
        <dbReference type="SAM" id="Coils"/>
    </source>
</evidence>
<dbReference type="NCBIfam" id="NF041859">
    <property type="entry name" value="silencer_MvaTU"/>
    <property type="match status" value="1"/>
</dbReference>
<dbReference type="RefSeq" id="WP_123449151.1">
    <property type="nucleotide sequence ID" value="NZ_MOBX01000003.1"/>
</dbReference>
<keyword evidence="1" id="KW-0175">Coiled coil</keyword>
<dbReference type="CDD" id="cd16170">
    <property type="entry name" value="MvaT_DBD"/>
    <property type="match status" value="1"/>
</dbReference>
<comment type="caution">
    <text evidence="3">The sequence shown here is derived from an EMBL/GenBank/DDBJ whole genome shotgun (WGS) entry which is preliminary data.</text>
</comment>
<dbReference type="InterPro" id="IPR035616">
    <property type="entry name" value="MvaT_DBD"/>
</dbReference>
<reference evidence="3 4" key="1">
    <citation type="submission" date="2016-10" db="EMBL/GenBank/DDBJ databases">
        <title>Comparative genome analysis of multiple Pseudomonas spp. focuses on biocontrol and plant growth promoting traits.</title>
        <authorList>
            <person name="Tao X.-Y."/>
            <person name="Taylor C.G."/>
        </authorList>
    </citation>
    <scope>NUCLEOTIDE SEQUENCE [LARGE SCALE GENOMIC DNA]</scope>
    <source>
        <strain evidence="3 4">28B5</strain>
    </source>
</reference>
<accession>A0A423MLY6</accession>
<feature type="coiled-coil region" evidence="1">
    <location>
        <begin position="4"/>
        <end position="31"/>
    </location>
</feature>
<organism evidence="3 4">
    <name type="scientific">Pseudomonas fluorescens</name>
    <dbReference type="NCBI Taxonomy" id="294"/>
    <lineage>
        <taxon>Bacteria</taxon>
        <taxon>Pseudomonadati</taxon>
        <taxon>Pseudomonadota</taxon>
        <taxon>Gammaproteobacteria</taxon>
        <taxon>Pseudomonadales</taxon>
        <taxon>Pseudomonadaceae</taxon>
        <taxon>Pseudomonas</taxon>
    </lineage>
</organism>
<proteinExistence type="predicted"/>
<gene>
    <name evidence="3" type="ORF">BK670_06565</name>
</gene>
<evidence type="ECO:0000313" key="4">
    <source>
        <dbReference type="Proteomes" id="UP000285378"/>
    </source>
</evidence>
<name>A0A423MLY6_PSEFL</name>
<dbReference type="AlphaFoldDB" id="A0A423MLY6"/>